<dbReference type="GO" id="GO:0045493">
    <property type="term" value="P:xylan catabolic process"/>
    <property type="evidence" value="ECO:0007669"/>
    <property type="project" value="UniProtKB-KW"/>
</dbReference>
<keyword evidence="4" id="KW-0479">Metal-binding</keyword>
<keyword evidence="8" id="KW-1015">Disulfide bond</keyword>
<keyword evidence="3" id="KW-0624">Polysaccharide degradation</keyword>
<evidence type="ECO:0000256" key="7">
    <source>
        <dbReference type="ARBA" id="ARBA00022837"/>
    </source>
</evidence>
<evidence type="ECO:0000256" key="8">
    <source>
        <dbReference type="ARBA" id="ARBA00023157"/>
    </source>
</evidence>
<feature type="signal peptide" evidence="10">
    <location>
        <begin position="1"/>
        <end position="25"/>
    </location>
</feature>
<comment type="caution">
    <text evidence="11">The sequence shown here is derived from an EMBL/GenBank/DDBJ whole genome shotgun (WGS) entry which is preliminary data.</text>
</comment>
<evidence type="ECO:0000313" key="12">
    <source>
        <dbReference type="Proteomes" id="UP000320762"/>
    </source>
</evidence>
<keyword evidence="3" id="KW-0858">Xylan degradation</keyword>
<keyword evidence="2" id="KW-0719">Serine esterase</keyword>
<dbReference type="SUPFAM" id="SSF53474">
    <property type="entry name" value="alpha/beta-Hydrolases"/>
    <property type="match status" value="1"/>
</dbReference>
<accession>A0A550CYP7</accession>
<dbReference type="GO" id="GO:0046872">
    <property type="term" value="F:metal ion binding"/>
    <property type="evidence" value="ECO:0007669"/>
    <property type="project" value="UniProtKB-KW"/>
</dbReference>
<comment type="catalytic activity">
    <reaction evidence="9">
        <text>feruloyl-polysaccharide + H2O = ferulate + polysaccharide.</text>
        <dbReference type="EC" id="3.1.1.73"/>
    </reaction>
</comment>
<evidence type="ECO:0000256" key="4">
    <source>
        <dbReference type="ARBA" id="ARBA00022723"/>
    </source>
</evidence>
<dbReference type="InterPro" id="IPR011118">
    <property type="entry name" value="Tannase/feruloyl_esterase"/>
</dbReference>
<dbReference type="GO" id="GO:0030600">
    <property type="term" value="F:feruloyl esterase activity"/>
    <property type="evidence" value="ECO:0007669"/>
    <property type="project" value="UniProtKB-EC"/>
</dbReference>
<keyword evidence="12" id="KW-1185">Reference proteome</keyword>
<dbReference type="Pfam" id="PF07519">
    <property type="entry name" value="Tannase"/>
    <property type="match status" value="1"/>
</dbReference>
<evidence type="ECO:0000256" key="1">
    <source>
        <dbReference type="ARBA" id="ARBA00006249"/>
    </source>
</evidence>
<evidence type="ECO:0000256" key="3">
    <source>
        <dbReference type="ARBA" id="ARBA00022651"/>
    </source>
</evidence>
<keyword evidence="5 10" id="KW-0732">Signal</keyword>
<feature type="chain" id="PRO_5022264192" description="Carboxylic ester hydrolase" evidence="10">
    <location>
        <begin position="26"/>
        <end position="525"/>
    </location>
</feature>
<reference evidence="11 12" key="1">
    <citation type="journal article" date="2019" name="New Phytol.">
        <title>Comparative genomics reveals unique wood-decay strategies and fruiting body development in the Schizophyllaceae.</title>
        <authorList>
            <person name="Almasi E."/>
            <person name="Sahu N."/>
            <person name="Krizsan K."/>
            <person name="Balint B."/>
            <person name="Kovacs G.M."/>
            <person name="Kiss B."/>
            <person name="Cseklye J."/>
            <person name="Drula E."/>
            <person name="Henrissat B."/>
            <person name="Nagy I."/>
            <person name="Chovatia M."/>
            <person name="Adam C."/>
            <person name="LaButti K."/>
            <person name="Lipzen A."/>
            <person name="Riley R."/>
            <person name="Grigoriev I.V."/>
            <person name="Nagy L.G."/>
        </authorList>
    </citation>
    <scope>NUCLEOTIDE SEQUENCE [LARGE SCALE GENOMIC DNA]</scope>
    <source>
        <strain evidence="11 12">NL-1724</strain>
    </source>
</reference>
<evidence type="ECO:0000256" key="10">
    <source>
        <dbReference type="RuleBase" id="RU361238"/>
    </source>
</evidence>
<dbReference type="EC" id="3.1.1.-" evidence="10"/>
<evidence type="ECO:0000256" key="5">
    <source>
        <dbReference type="ARBA" id="ARBA00022729"/>
    </source>
</evidence>
<name>A0A550CYP7_9AGAR</name>
<evidence type="ECO:0000256" key="9">
    <source>
        <dbReference type="ARBA" id="ARBA00034075"/>
    </source>
</evidence>
<organism evidence="11 12">
    <name type="scientific">Schizophyllum amplum</name>
    <dbReference type="NCBI Taxonomy" id="97359"/>
    <lineage>
        <taxon>Eukaryota</taxon>
        <taxon>Fungi</taxon>
        <taxon>Dikarya</taxon>
        <taxon>Basidiomycota</taxon>
        <taxon>Agaricomycotina</taxon>
        <taxon>Agaricomycetes</taxon>
        <taxon>Agaricomycetidae</taxon>
        <taxon>Agaricales</taxon>
        <taxon>Schizophyllaceae</taxon>
        <taxon>Schizophyllum</taxon>
    </lineage>
</organism>
<dbReference type="AlphaFoldDB" id="A0A550CYP7"/>
<dbReference type="EMBL" id="VDMD01000001">
    <property type="protein sequence ID" value="TRM69903.1"/>
    <property type="molecule type" value="Genomic_DNA"/>
</dbReference>
<dbReference type="Proteomes" id="UP000320762">
    <property type="component" value="Unassembled WGS sequence"/>
</dbReference>
<keyword evidence="3" id="KW-0119">Carbohydrate metabolism</keyword>
<keyword evidence="6 10" id="KW-0378">Hydrolase</keyword>
<proteinExistence type="inferred from homology"/>
<keyword evidence="7" id="KW-0106">Calcium</keyword>
<comment type="similarity">
    <text evidence="1 10">Belongs to the tannase family.</text>
</comment>
<evidence type="ECO:0000256" key="6">
    <source>
        <dbReference type="ARBA" id="ARBA00022801"/>
    </source>
</evidence>
<dbReference type="OrthoDB" id="3039123at2759"/>
<dbReference type="InterPro" id="IPR029058">
    <property type="entry name" value="AB_hydrolase_fold"/>
</dbReference>
<evidence type="ECO:0000313" key="11">
    <source>
        <dbReference type="EMBL" id="TRM69903.1"/>
    </source>
</evidence>
<dbReference type="PANTHER" id="PTHR33938:SF15">
    <property type="entry name" value="FERULOYL ESTERASE B-RELATED"/>
    <property type="match status" value="1"/>
</dbReference>
<dbReference type="PANTHER" id="PTHR33938">
    <property type="entry name" value="FERULOYL ESTERASE B-RELATED"/>
    <property type="match status" value="1"/>
</dbReference>
<evidence type="ECO:0000256" key="2">
    <source>
        <dbReference type="ARBA" id="ARBA00022487"/>
    </source>
</evidence>
<gene>
    <name evidence="11" type="ORF">BD626DRAFT_393255</name>
</gene>
<protein>
    <recommendedName>
        <fullName evidence="10">Carboxylic ester hydrolase</fullName>
        <ecNumber evidence="10">3.1.1.-</ecNumber>
    </recommendedName>
</protein>
<sequence>MAPLRSCSGTLMGALALLRMANVHGQDDFAANCSSFVDKINMENVTTYATEYIAAGTNLSVAIDPSCGRPSYQVVSTDICRVQMNVTTSQRSEIRMEAWFPQGYTGRFLSTGNGGIGGCIQYSELDYTSSLGFAAVGANNGHEGQRGVAFLNNPDVIADYAWRSVHTAVLVGKELTALFYGAPQKKSYFVGCSTGGRQGWKMVQDFPDDFDGVLSGAPAIAFSGLLYWSGSFYPVTGTEDADTFVPTQMWLGAIHQEVLNQCDALDGAIDGVLENPDLCEFDPTPLICAEGSTTDCLTETQAETVRTVLSAVYDENGDLIYPRLQPGAEALAGMTQFNGDPYLYTTDWWRYVIHNDSTWDPASITLADFRVAKAQNPAGVETFDGDISAFEAIGGKILHYHGLMDGLISSDNSKRYYSLVRKTMGREPAELDGFYRFFPISGMSHCTGGDGAHKIGNAQDGVAGTRPDENVLMALVQWVEEGVAPEVVRGANTNQTYWRAHCKWPQTNKYVGPGSYEDESAWQCA</sequence>